<gene>
    <name evidence="8" type="ORF">Ccrd_001079</name>
</gene>
<reference evidence="8 9" key="1">
    <citation type="journal article" date="2016" name="Sci. Rep.">
        <title>The genome sequence of the outbreeding globe artichoke constructed de novo incorporating a phase-aware low-pass sequencing strategy of F1 progeny.</title>
        <authorList>
            <person name="Scaglione D."/>
            <person name="Reyes-Chin-Wo S."/>
            <person name="Acquadro A."/>
            <person name="Froenicke L."/>
            <person name="Portis E."/>
            <person name="Beitel C."/>
            <person name="Tirone M."/>
            <person name="Mauro R."/>
            <person name="Lo Monaco A."/>
            <person name="Mauromicale G."/>
            <person name="Faccioli P."/>
            <person name="Cattivelli L."/>
            <person name="Rieseberg L."/>
            <person name="Michelmore R."/>
            <person name="Lanteri S."/>
        </authorList>
    </citation>
    <scope>NUCLEOTIDE SEQUENCE [LARGE SCALE GENOMIC DNA]</scope>
    <source>
        <strain evidence="8">2C</strain>
    </source>
</reference>
<dbReference type="OMA" id="VETSKWI"/>
<dbReference type="GO" id="GO:0005096">
    <property type="term" value="F:GTPase activator activity"/>
    <property type="evidence" value="ECO:0007669"/>
    <property type="project" value="UniProtKB-KW"/>
</dbReference>
<dbReference type="InterPro" id="IPR037278">
    <property type="entry name" value="ARFGAP/RecO"/>
</dbReference>
<keyword evidence="2" id="KW-0479">Metal-binding</keyword>
<protein>
    <submittedName>
        <fullName evidence="8">Arf GTPase activating protein</fullName>
    </submittedName>
</protein>
<dbReference type="InterPro" id="IPR038508">
    <property type="entry name" value="ArfGAP_dom_sf"/>
</dbReference>
<dbReference type="PANTHER" id="PTHR46419:SF3">
    <property type="entry name" value="ADP-RIBOSYLATION FACTOR GTPASE-ACTIVATING PROTEIN AGD15-RELATED"/>
    <property type="match status" value="1"/>
</dbReference>
<keyword evidence="4" id="KW-0862">Zinc</keyword>
<feature type="region of interest" description="Disordered" evidence="6">
    <location>
        <begin position="466"/>
        <end position="487"/>
    </location>
</feature>
<keyword evidence="3 5" id="KW-0863">Zinc-finger</keyword>
<dbReference type="PRINTS" id="PR00405">
    <property type="entry name" value="REVINTRACTNG"/>
</dbReference>
<dbReference type="SUPFAM" id="SSF57863">
    <property type="entry name" value="ArfGap/RecO-like zinc finger"/>
    <property type="match status" value="1"/>
</dbReference>
<sequence length="508" mass="58178">LVCYIKIKNLERKNLPKGPNRKEYFIFLFLKGENPIPKSPFLLFRYDSSSSTIFNHLRSYRKSIYTQRSFIMNQKARVTKELNEKHRKEKAYSFFSRVVETSKWIVTSHQQKGKNSIYLSLCPFHMGSYAITNVFLQYFLTAPLMQILEGQLKLPENRECADCKSKGPRWASVNLGIFICMQCSGIHRSLGVHISKVVRSATLDTWLPDQIAFIQTMGNKKSNSFWEAELPPRYDRVGTVNFIRAKYIDKRWISRERKVEDHLSIKREENVSVYKPVTTTSASTRVIVHLPEPKQTPQLYNMNKSIPHVPPKVLDQQIIVRPKQIEPESKTEKPKAVEIVLDRKVDDYHATDLFDLPRAENGPSPSVSDENPIPRIQTSGPMLPVAEDNDAKKSSNKVQIKSEFEDLFQGLDWVVPVPPLTQEPYKEVKTDNVNLSEKVCSSTDYGKHQSFTTYWKSRMYGSNRAGMSTKSLGASRPSTTSKGSLSIPTQLGGEYDFSSLTQGMFTKR</sequence>
<name>A0A103XTZ2_CYNCS</name>
<evidence type="ECO:0000256" key="2">
    <source>
        <dbReference type="ARBA" id="ARBA00022723"/>
    </source>
</evidence>
<dbReference type="Proteomes" id="UP000243975">
    <property type="component" value="Unassembled WGS sequence"/>
</dbReference>
<evidence type="ECO:0000256" key="3">
    <source>
        <dbReference type="ARBA" id="ARBA00022771"/>
    </source>
</evidence>
<dbReference type="GO" id="GO:0008270">
    <property type="term" value="F:zinc ion binding"/>
    <property type="evidence" value="ECO:0007669"/>
    <property type="project" value="UniProtKB-KW"/>
</dbReference>
<dbReference type="Gramene" id="KVH96829">
    <property type="protein sequence ID" value="KVH96829"/>
    <property type="gene ID" value="Ccrd_001079"/>
</dbReference>
<keyword evidence="9" id="KW-1185">Reference proteome</keyword>
<keyword evidence="1" id="KW-0343">GTPase activation</keyword>
<dbReference type="PANTHER" id="PTHR46419">
    <property type="entry name" value="ADP-RIBOSYLATION FACTOR GTPASE-ACTIVATING PROTEIN AGD5"/>
    <property type="match status" value="1"/>
</dbReference>
<dbReference type="InterPro" id="IPR001164">
    <property type="entry name" value="ArfGAP_dom"/>
</dbReference>
<dbReference type="FunFam" id="1.10.220.150:FF:000009">
    <property type="entry name" value="stromal membrane-associated protein 1 isoform X1"/>
    <property type="match status" value="1"/>
</dbReference>
<comment type="caution">
    <text evidence="8">The sequence shown here is derived from an EMBL/GenBank/DDBJ whole genome shotgun (WGS) entry which is preliminary data.</text>
</comment>
<proteinExistence type="predicted"/>
<dbReference type="CDD" id="cd08204">
    <property type="entry name" value="ArfGap"/>
    <property type="match status" value="1"/>
</dbReference>
<feature type="non-terminal residue" evidence="8">
    <location>
        <position position="508"/>
    </location>
</feature>
<evidence type="ECO:0000313" key="9">
    <source>
        <dbReference type="Proteomes" id="UP000243975"/>
    </source>
</evidence>
<evidence type="ECO:0000256" key="6">
    <source>
        <dbReference type="SAM" id="MobiDB-lite"/>
    </source>
</evidence>
<dbReference type="EMBL" id="LEKV01004145">
    <property type="protein sequence ID" value="KVH96829.1"/>
    <property type="molecule type" value="Genomic_DNA"/>
</dbReference>
<feature type="region of interest" description="Disordered" evidence="6">
    <location>
        <begin position="355"/>
        <end position="383"/>
    </location>
</feature>
<dbReference type="InterPro" id="IPR044520">
    <property type="entry name" value="ARF_GAP_AGD5/15"/>
</dbReference>
<evidence type="ECO:0000256" key="1">
    <source>
        <dbReference type="ARBA" id="ARBA00022468"/>
    </source>
</evidence>
<evidence type="ECO:0000313" key="8">
    <source>
        <dbReference type="EMBL" id="KVH96829.1"/>
    </source>
</evidence>
<dbReference type="Pfam" id="PF01412">
    <property type="entry name" value="ArfGap"/>
    <property type="match status" value="1"/>
</dbReference>
<accession>A0A103XTZ2</accession>
<organism evidence="8 9">
    <name type="scientific">Cynara cardunculus var. scolymus</name>
    <name type="common">Globe artichoke</name>
    <name type="synonym">Cynara scolymus</name>
    <dbReference type="NCBI Taxonomy" id="59895"/>
    <lineage>
        <taxon>Eukaryota</taxon>
        <taxon>Viridiplantae</taxon>
        <taxon>Streptophyta</taxon>
        <taxon>Embryophyta</taxon>
        <taxon>Tracheophyta</taxon>
        <taxon>Spermatophyta</taxon>
        <taxon>Magnoliopsida</taxon>
        <taxon>eudicotyledons</taxon>
        <taxon>Gunneridae</taxon>
        <taxon>Pentapetalae</taxon>
        <taxon>asterids</taxon>
        <taxon>campanulids</taxon>
        <taxon>Asterales</taxon>
        <taxon>Asteraceae</taxon>
        <taxon>Carduoideae</taxon>
        <taxon>Cardueae</taxon>
        <taxon>Carduinae</taxon>
        <taxon>Cynara</taxon>
    </lineage>
</organism>
<dbReference type="SMART" id="SM00105">
    <property type="entry name" value="ArfGap"/>
    <property type="match status" value="1"/>
</dbReference>
<evidence type="ECO:0000259" key="7">
    <source>
        <dbReference type="PROSITE" id="PS50115"/>
    </source>
</evidence>
<feature type="domain" description="Arf-GAP" evidence="7">
    <location>
        <begin position="142"/>
        <end position="260"/>
    </location>
</feature>
<dbReference type="AlphaFoldDB" id="A0A103XTZ2"/>
<dbReference type="PROSITE" id="PS50115">
    <property type="entry name" value="ARFGAP"/>
    <property type="match status" value="1"/>
</dbReference>
<dbReference type="Gene3D" id="1.10.220.150">
    <property type="entry name" value="Arf GTPase activating protein"/>
    <property type="match status" value="1"/>
</dbReference>
<evidence type="ECO:0000256" key="5">
    <source>
        <dbReference type="PROSITE-ProRule" id="PRU00288"/>
    </source>
</evidence>
<evidence type="ECO:0000256" key="4">
    <source>
        <dbReference type="ARBA" id="ARBA00022833"/>
    </source>
</evidence>